<sequence>MGENRANTRFTNGVTTTEVWSDVSRMIQNKILLFSTAFPLAAATIKAVLHDYSLASGQMVNFHKSSLYFSPNTAEDIQHQITTLLGIPIRDSIEKYLGLPQTFGRTKKEAFNYLTDRVWSHLNRNFLHVAGTELMANEFQFFLCLLWKMWHCRNEFLHHRRVVAPASQIHAVADFLEQYQQHNTQQISFKTSTVPIEPNNETPSGFQLKLSVDAAQNVAANKTGLGFAIYNTHGDPVLTVSSPWNGTQSALLMEAHALSFALSWCQRHNIKLDYIVSDCKTLVDYICNNATHHLLLNRFATNIRSLLSFFPNATFRHISRQENEDAHHLAKYALGLDQEAIWKAHNFSM</sequence>
<dbReference type="GO" id="GO:0003676">
    <property type="term" value="F:nucleic acid binding"/>
    <property type="evidence" value="ECO:0007669"/>
    <property type="project" value="InterPro"/>
</dbReference>
<dbReference type="CDD" id="cd06222">
    <property type="entry name" value="RNase_H_like"/>
    <property type="match status" value="1"/>
</dbReference>
<keyword evidence="3" id="KW-1185">Reference proteome</keyword>
<dbReference type="Gene3D" id="3.30.420.10">
    <property type="entry name" value="Ribonuclease H-like superfamily/Ribonuclease H"/>
    <property type="match status" value="1"/>
</dbReference>
<proteinExistence type="predicted"/>
<dbReference type="Gramene" id="evm.model.01.1517">
    <property type="protein sequence ID" value="cds.evm.model.01.1517"/>
    <property type="gene ID" value="evm.TU.01.1517"/>
</dbReference>
<organism evidence="2 3">
    <name type="scientific">Cannabis sativa</name>
    <name type="common">Hemp</name>
    <name type="synonym">Marijuana</name>
    <dbReference type="NCBI Taxonomy" id="3483"/>
    <lineage>
        <taxon>Eukaryota</taxon>
        <taxon>Viridiplantae</taxon>
        <taxon>Streptophyta</taxon>
        <taxon>Embryophyta</taxon>
        <taxon>Tracheophyta</taxon>
        <taxon>Spermatophyta</taxon>
        <taxon>Magnoliopsida</taxon>
        <taxon>eudicotyledons</taxon>
        <taxon>Gunneridae</taxon>
        <taxon>Pentapetalae</taxon>
        <taxon>rosids</taxon>
        <taxon>fabids</taxon>
        <taxon>Rosales</taxon>
        <taxon>Cannabaceae</taxon>
        <taxon>Cannabis</taxon>
    </lineage>
</organism>
<protein>
    <recommendedName>
        <fullName evidence="1">RNase H type-1 domain-containing protein</fullName>
    </recommendedName>
</protein>
<dbReference type="Pfam" id="PF13456">
    <property type="entry name" value="RVT_3"/>
    <property type="match status" value="1"/>
</dbReference>
<dbReference type="InterPro" id="IPR036397">
    <property type="entry name" value="RNaseH_sf"/>
</dbReference>
<dbReference type="GO" id="GO:0004523">
    <property type="term" value="F:RNA-DNA hybrid ribonuclease activity"/>
    <property type="evidence" value="ECO:0007669"/>
    <property type="project" value="InterPro"/>
</dbReference>
<dbReference type="SUPFAM" id="SSF53098">
    <property type="entry name" value="Ribonuclease H-like"/>
    <property type="match status" value="1"/>
</dbReference>
<dbReference type="InterPro" id="IPR012337">
    <property type="entry name" value="RNaseH-like_sf"/>
</dbReference>
<evidence type="ECO:0000313" key="3">
    <source>
        <dbReference type="Proteomes" id="UP000596661"/>
    </source>
</evidence>
<dbReference type="PANTHER" id="PTHR47074">
    <property type="entry name" value="BNAC02G40300D PROTEIN"/>
    <property type="match status" value="1"/>
</dbReference>
<dbReference type="PANTHER" id="PTHR47074:SF48">
    <property type="entry name" value="POLYNUCLEOTIDYL TRANSFERASE, RIBONUCLEASE H-LIKE SUPERFAMILY PROTEIN"/>
    <property type="match status" value="1"/>
</dbReference>
<dbReference type="EnsemblPlants" id="evm.model.01.1517">
    <property type="protein sequence ID" value="cds.evm.model.01.1517"/>
    <property type="gene ID" value="evm.TU.01.1517"/>
</dbReference>
<dbReference type="EMBL" id="UZAU01000033">
    <property type="status" value="NOT_ANNOTATED_CDS"/>
    <property type="molecule type" value="Genomic_DNA"/>
</dbReference>
<name>A0A803NHF5_CANSA</name>
<dbReference type="InterPro" id="IPR044730">
    <property type="entry name" value="RNase_H-like_dom_plant"/>
</dbReference>
<dbReference type="InterPro" id="IPR052929">
    <property type="entry name" value="RNase_H-like_EbsB-rel"/>
</dbReference>
<feature type="domain" description="RNase H type-1" evidence="1">
    <location>
        <begin position="212"/>
        <end position="333"/>
    </location>
</feature>
<dbReference type="AlphaFoldDB" id="A0A803NHF5"/>
<reference evidence="2" key="2">
    <citation type="submission" date="2021-03" db="UniProtKB">
        <authorList>
            <consortium name="EnsemblPlants"/>
        </authorList>
    </citation>
    <scope>IDENTIFICATION</scope>
</reference>
<evidence type="ECO:0000313" key="2">
    <source>
        <dbReference type="EnsemblPlants" id="cds.evm.model.01.1517"/>
    </source>
</evidence>
<evidence type="ECO:0000259" key="1">
    <source>
        <dbReference type="Pfam" id="PF13456"/>
    </source>
</evidence>
<reference evidence="2" key="1">
    <citation type="submission" date="2018-11" db="EMBL/GenBank/DDBJ databases">
        <authorList>
            <person name="Grassa J C."/>
        </authorList>
    </citation>
    <scope>NUCLEOTIDE SEQUENCE [LARGE SCALE GENOMIC DNA]</scope>
</reference>
<accession>A0A803NHF5</accession>
<dbReference type="InterPro" id="IPR002156">
    <property type="entry name" value="RNaseH_domain"/>
</dbReference>
<dbReference type="Proteomes" id="UP000596661">
    <property type="component" value="Chromosome 1"/>
</dbReference>